<feature type="compositionally biased region" description="Polar residues" evidence="1">
    <location>
        <begin position="35"/>
        <end position="45"/>
    </location>
</feature>
<sequence length="206" mass="22075">MLEQEDGGLYGFSDDERNRQISVPVTVNEPAKETTVPSDLSQATGSMLPVSDPPQASDSMLPAPNPSQVSDSMLPVPPAMSQAYASSQSTAVLPGTDNTANPMNGVIKSRVLRMWDPESVGTHYRNGSLRLAIGGLSLNQNWCDPDTIPPWALNRGACVALLDTQGEPNFQAHIDPSPLVNKPCIEVVGDLEETGPLEDDQVIRKL</sequence>
<keyword evidence="3" id="KW-1185">Reference proteome</keyword>
<gene>
    <name evidence="2" type="ORF">Pyn_02273</name>
</gene>
<dbReference type="OrthoDB" id="10471243at2759"/>
<evidence type="ECO:0000313" key="3">
    <source>
        <dbReference type="Proteomes" id="UP000250321"/>
    </source>
</evidence>
<protein>
    <submittedName>
        <fullName evidence="2">Uncharacterized protein</fullName>
    </submittedName>
</protein>
<accession>A0A314YIB3</accession>
<dbReference type="AlphaFoldDB" id="A0A314YIB3"/>
<organism evidence="2 3">
    <name type="scientific">Prunus yedoensis var. nudiflora</name>
    <dbReference type="NCBI Taxonomy" id="2094558"/>
    <lineage>
        <taxon>Eukaryota</taxon>
        <taxon>Viridiplantae</taxon>
        <taxon>Streptophyta</taxon>
        <taxon>Embryophyta</taxon>
        <taxon>Tracheophyta</taxon>
        <taxon>Spermatophyta</taxon>
        <taxon>Magnoliopsida</taxon>
        <taxon>eudicotyledons</taxon>
        <taxon>Gunneridae</taxon>
        <taxon>Pentapetalae</taxon>
        <taxon>rosids</taxon>
        <taxon>fabids</taxon>
        <taxon>Rosales</taxon>
        <taxon>Rosaceae</taxon>
        <taxon>Amygdaloideae</taxon>
        <taxon>Amygdaleae</taxon>
        <taxon>Prunus</taxon>
    </lineage>
</organism>
<feature type="region of interest" description="Disordered" evidence="1">
    <location>
        <begin position="1"/>
        <end position="82"/>
    </location>
</feature>
<dbReference type="Proteomes" id="UP000250321">
    <property type="component" value="Unassembled WGS sequence"/>
</dbReference>
<evidence type="ECO:0000256" key="1">
    <source>
        <dbReference type="SAM" id="MobiDB-lite"/>
    </source>
</evidence>
<name>A0A314YIB3_PRUYE</name>
<dbReference type="EMBL" id="PJQY01000979">
    <property type="protein sequence ID" value="PQQ06303.1"/>
    <property type="molecule type" value="Genomic_DNA"/>
</dbReference>
<reference evidence="2 3" key="1">
    <citation type="submission" date="2018-02" db="EMBL/GenBank/DDBJ databases">
        <title>Draft genome of wild Prunus yedoensis var. nudiflora.</title>
        <authorList>
            <person name="Baek S."/>
            <person name="Kim J.-H."/>
            <person name="Choi K."/>
            <person name="Kim G.-B."/>
            <person name="Cho A."/>
            <person name="Jang H."/>
            <person name="Shin C.-H."/>
            <person name="Yu H.-J."/>
            <person name="Mun J.-H."/>
        </authorList>
    </citation>
    <scope>NUCLEOTIDE SEQUENCE [LARGE SCALE GENOMIC DNA]</scope>
    <source>
        <strain evidence="3">cv. Jeju island</strain>
        <tissue evidence="2">Leaf</tissue>
    </source>
</reference>
<evidence type="ECO:0000313" key="2">
    <source>
        <dbReference type="EMBL" id="PQQ06303.1"/>
    </source>
</evidence>
<proteinExistence type="predicted"/>
<comment type="caution">
    <text evidence="2">The sequence shown here is derived from an EMBL/GenBank/DDBJ whole genome shotgun (WGS) entry which is preliminary data.</text>
</comment>